<reference evidence="2 3" key="1">
    <citation type="submission" date="2018-06" db="EMBL/GenBank/DDBJ databases">
        <title>Extensive metabolic versatility and redundancy in microbially diverse, dynamic hydrothermal sediments.</title>
        <authorList>
            <person name="Dombrowski N."/>
            <person name="Teske A."/>
            <person name="Baker B.J."/>
        </authorList>
    </citation>
    <scope>NUCLEOTIDE SEQUENCE [LARGE SCALE GENOMIC DNA]</scope>
    <source>
        <strain evidence="2">B47_G16</strain>
    </source>
</reference>
<evidence type="ECO:0000313" key="2">
    <source>
        <dbReference type="EMBL" id="RLE08994.1"/>
    </source>
</evidence>
<gene>
    <name evidence="2" type="ORF">DRJ00_05305</name>
</gene>
<protein>
    <recommendedName>
        <fullName evidence="1">Transposase IS110-like N-terminal domain-containing protein</fullName>
    </recommendedName>
</protein>
<dbReference type="InterPro" id="IPR047650">
    <property type="entry name" value="Transpos_IS110"/>
</dbReference>
<evidence type="ECO:0000259" key="1">
    <source>
        <dbReference type="Pfam" id="PF01548"/>
    </source>
</evidence>
<dbReference type="GO" id="GO:0006313">
    <property type="term" value="P:DNA transposition"/>
    <property type="evidence" value="ECO:0007669"/>
    <property type="project" value="InterPro"/>
</dbReference>
<proteinExistence type="predicted"/>
<dbReference type="GO" id="GO:0003677">
    <property type="term" value="F:DNA binding"/>
    <property type="evidence" value="ECO:0007669"/>
    <property type="project" value="InterPro"/>
</dbReference>
<dbReference type="AlphaFoldDB" id="A0A497E4B0"/>
<dbReference type="InterPro" id="IPR002525">
    <property type="entry name" value="Transp_IS110-like_N"/>
</dbReference>
<comment type="caution">
    <text evidence="2">The sequence shown here is derived from an EMBL/GenBank/DDBJ whole genome shotgun (WGS) entry which is preliminary data.</text>
</comment>
<dbReference type="Proteomes" id="UP000279422">
    <property type="component" value="Unassembled WGS sequence"/>
</dbReference>
<accession>A0A497E4B0</accession>
<dbReference type="Pfam" id="PF01548">
    <property type="entry name" value="DEDD_Tnp_IS110"/>
    <property type="match status" value="1"/>
</dbReference>
<name>A0A497E4B0_UNCAE</name>
<evidence type="ECO:0000313" key="3">
    <source>
        <dbReference type="Proteomes" id="UP000279422"/>
    </source>
</evidence>
<dbReference type="GO" id="GO:0004803">
    <property type="term" value="F:transposase activity"/>
    <property type="evidence" value="ECO:0007669"/>
    <property type="project" value="InterPro"/>
</dbReference>
<dbReference type="PANTHER" id="PTHR33055:SF17">
    <property type="entry name" value="THIRD ORF IN TRANSPOSON ISC1491"/>
    <property type="match status" value="1"/>
</dbReference>
<sequence>MPNNLPGAGELENRLLAVLSTQLFEHVRFGMEATQNYGFHLAEYLPSSDRLSARRPLVYLINAKYIKDFKKAFPERDKTDLIDSQFIAEYLRFGKLPHPFEANNRYLPLQRLVRYRYHLVKNTERETNFFLANLFLKFPGWVQRRPIYGCSK</sequence>
<feature type="domain" description="Transposase IS110-like N-terminal" evidence="1">
    <location>
        <begin position="15"/>
        <end position="138"/>
    </location>
</feature>
<dbReference type="EMBL" id="QMPZ01000070">
    <property type="protein sequence ID" value="RLE08994.1"/>
    <property type="molecule type" value="Genomic_DNA"/>
</dbReference>
<organism evidence="2 3">
    <name type="scientific">Aerophobetes bacterium</name>
    <dbReference type="NCBI Taxonomy" id="2030807"/>
    <lineage>
        <taxon>Bacteria</taxon>
        <taxon>Candidatus Aerophobota</taxon>
    </lineage>
</organism>
<dbReference type="PANTHER" id="PTHR33055">
    <property type="entry name" value="TRANSPOSASE FOR INSERTION SEQUENCE ELEMENT IS1111A"/>
    <property type="match status" value="1"/>
</dbReference>